<dbReference type="PANTHER" id="PTHR11695">
    <property type="entry name" value="ALCOHOL DEHYDROGENASE RELATED"/>
    <property type="match status" value="1"/>
</dbReference>
<dbReference type="SMART" id="SM00829">
    <property type="entry name" value="PKS_ER"/>
    <property type="match status" value="1"/>
</dbReference>
<keyword evidence="6" id="KW-1185">Reference proteome</keyword>
<dbReference type="InterPro" id="IPR013154">
    <property type="entry name" value="ADH-like_N"/>
</dbReference>
<comment type="subcellular location">
    <subcellularLocation>
        <location evidence="1">Lipid droplet</location>
    </subcellularLocation>
</comment>
<evidence type="ECO:0000313" key="6">
    <source>
        <dbReference type="Proteomes" id="UP000449547"/>
    </source>
</evidence>
<evidence type="ECO:0000259" key="4">
    <source>
        <dbReference type="SMART" id="SM00829"/>
    </source>
</evidence>
<dbReference type="SUPFAM" id="SSF50129">
    <property type="entry name" value="GroES-like"/>
    <property type="match status" value="1"/>
</dbReference>
<evidence type="ECO:0000256" key="3">
    <source>
        <dbReference type="ARBA" id="ARBA00038249"/>
    </source>
</evidence>
<gene>
    <name evidence="5" type="ORF">DIURU_004692</name>
</gene>
<dbReference type="EMBL" id="SWFT01000146">
    <property type="protein sequence ID" value="KAA8898408.1"/>
    <property type="molecule type" value="Genomic_DNA"/>
</dbReference>
<evidence type="ECO:0000256" key="1">
    <source>
        <dbReference type="ARBA" id="ARBA00004502"/>
    </source>
</evidence>
<accession>A0A642UGC1</accession>
<dbReference type="GO" id="GO:0016491">
    <property type="term" value="F:oxidoreductase activity"/>
    <property type="evidence" value="ECO:0007669"/>
    <property type="project" value="InterPro"/>
</dbReference>
<protein>
    <recommendedName>
        <fullName evidence="4">Enoyl reductase (ER) domain-containing protein</fullName>
    </recommendedName>
</protein>
<dbReference type="Gene3D" id="3.90.180.10">
    <property type="entry name" value="Medium-chain alcohol dehydrogenases, catalytic domain"/>
    <property type="match status" value="1"/>
</dbReference>
<dbReference type="Pfam" id="PF13602">
    <property type="entry name" value="ADH_zinc_N_2"/>
    <property type="match status" value="1"/>
</dbReference>
<organism evidence="5 6">
    <name type="scientific">Diutina rugosa</name>
    <name type="common">Yeast</name>
    <name type="synonym">Candida rugosa</name>
    <dbReference type="NCBI Taxonomy" id="5481"/>
    <lineage>
        <taxon>Eukaryota</taxon>
        <taxon>Fungi</taxon>
        <taxon>Dikarya</taxon>
        <taxon>Ascomycota</taxon>
        <taxon>Saccharomycotina</taxon>
        <taxon>Pichiomycetes</taxon>
        <taxon>Debaryomycetaceae</taxon>
        <taxon>Diutina</taxon>
    </lineage>
</organism>
<comment type="caution">
    <text evidence="5">The sequence shown here is derived from an EMBL/GenBank/DDBJ whole genome shotgun (WGS) entry which is preliminary data.</text>
</comment>
<reference evidence="5 6" key="1">
    <citation type="submission" date="2019-07" db="EMBL/GenBank/DDBJ databases">
        <title>Genome assembly of two rare yeast pathogens: Diutina rugosa and Trichomonascus ciferrii.</title>
        <authorList>
            <person name="Mixao V."/>
            <person name="Saus E."/>
            <person name="Hansen A."/>
            <person name="Lass-Flor C."/>
            <person name="Gabaldon T."/>
        </authorList>
    </citation>
    <scope>NUCLEOTIDE SEQUENCE [LARGE SCALE GENOMIC DNA]</scope>
    <source>
        <strain evidence="5 6">CBS 613</strain>
    </source>
</reference>
<dbReference type="OMA" id="WQAVFEH"/>
<dbReference type="InterPro" id="IPR036291">
    <property type="entry name" value="NAD(P)-bd_dom_sf"/>
</dbReference>
<dbReference type="Proteomes" id="UP000449547">
    <property type="component" value="Unassembled WGS sequence"/>
</dbReference>
<dbReference type="InterPro" id="IPR020843">
    <property type="entry name" value="ER"/>
</dbReference>
<dbReference type="AlphaFoldDB" id="A0A642UGC1"/>
<dbReference type="PANTHER" id="PTHR11695:SF294">
    <property type="entry name" value="RETICULON-4-INTERACTING PROTEIN 1, MITOCHONDRIAL"/>
    <property type="match status" value="1"/>
</dbReference>
<feature type="domain" description="Enoyl reductase (ER)" evidence="4">
    <location>
        <begin position="13"/>
        <end position="345"/>
    </location>
</feature>
<dbReference type="InterPro" id="IPR011032">
    <property type="entry name" value="GroES-like_sf"/>
</dbReference>
<dbReference type="InterPro" id="IPR050700">
    <property type="entry name" value="YIM1/Zinc_Alcohol_DH_Fams"/>
</dbReference>
<dbReference type="SUPFAM" id="SSF51735">
    <property type="entry name" value="NAD(P)-binding Rossmann-fold domains"/>
    <property type="match status" value="1"/>
</dbReference>
<proteinExistence type="inferred from homology"/>
<dbReference type="Pfam" id="PF08240">
    <property type="entry name" value="ADH_N"/>
    <property type="match status" value="1"/>
</dbReference>
<evidence type="ECO:0000313" key="5">
    <source>
        <dbReference type="EMBL" id="KAA8898408.1"/>
    </source>
</evidence>
<dbReference type="RefSeq" id="XP_034010529.1">
    <property type="nucleotide sequence ID" value="XM_034157593.1"/>
</dbReference>
<evidence type="ECO:0000256" key="2">
    <source>
        <dbReference type="ARBA" id="ARBA00022677"/>
    </source>
</evidence>
<name>A0A642UGC1_DIURU</name>
<sequence length="349" mass="37809">MPTFKSFTYAYNKDPLHVTVSELKHPKADEVLIKVSAASLNPVDIVLYNSAYYITSFWNNKQGVGRDYSGTVEAVGAQAAQSSGLKVGDHVYGLYSHPLGKGTIAEYVTIKPGGLDCTVSKIPAGLSKKEAAAIPLVFGTANQMMEGHQIRGSKVLILGGATSVGRYLIQLARVKGAAEIVTTNGGRSNDLVQSLGSTKQIDYHDFPNLLTPVLESARNGKFNYIYDCAGNNDLFGHMGQIIAPKPNGYVSIVGDRHIHHSQDDLVSLFWANRALAVRAIRSQLGLLPYTYKYDLLKPGKWLDYATSLYEQGQLQVFVDSTCSFADTPNAFNKVGSGKASGKVVIQIEN</sequence>
<dbReference type="VEuPathDB" id="FungiDB:DIURU_004692"/>
<dbReference type="GO" id="GO:0005739">
    <property type="term" value="C:mitochondrion"/>
    <property type="evidence" value="ECO:0007669"/>
    <property type="project" value="TreeGrafter"/>
</dbReference>
<dbReference type="GeneID" id="54783343"/>
<dbReference type="GO" id="GO:0005811">
    <property type="term" value="C:lipid droplet"/>
    <property type="evidence" value="ECO:0007669"/>
    <property type="project" value="UniProtKB-SubCell"/>
</dbReference>
<dbReference type="Gene3D" id="3.40.50.720">
    <property type="entry name" value="NAD(P)-binding Rossmann-like Domain"/>
    <property type="match status" value="1"/>
</dbReference>
<keyword evidence="2" id="KW-0551">Lipid droplet</keyword>
<comment type="similarity">
    <text evidence="3">Belongs to the YIM1 family.</text>
</comment>
<dbReference type="OrthoDB" id="3509362at2759"/>